<dbReference type="OrthoDB" id="566138at2759"/>
<dbReference type="AlphaFoldDB" id="A0A1S4C486"/>
<gene>
    <name evidence="1" type="primary">LOC107814976</name>
</gene>
<accession>A0A1S4C486</accession>
<dbReference type="RefSeq" id="XP_016495962.1">
    <property type="nucleotide sequence ID" value="XM_016640476.1"/>
</dbReference>
<dbReference type="SUPFAM" id="SSF75304">
    <property type="entry name" value="Amidase signature (AS) enzymes"/>
    <property type="match status" value="1"/>
</dbReference>
<protein>
    <submittedName>
        <fullName evidence="1">Amidase C869.01</fullName>
    </submittedName>
</protein>
<reference evidence="1" key="1">
    <citation type="submission" date="2025-08" db="UniProtKB">
        <authorList>
            <consortium name="RefSeq"/>
        </authorList>
    </citation>
    <scope>IDENTIFICATION</scope>
</reference>
<organism evidence="1">
    <name type="scientific">Nicotiana tabacum</name>
    <name type="common">Common tobacco</name>
    <dbReference type="NCBI Taxonomy" id="4097"/>
    <lineage>
        <taxon>Eukaryota</taxon>
        <taxon>Viridiplantae</taxon>
        <taxon>Streptophyta</taxon>
        <taxon>Embryophyta</taxon>
        <taxon>Tracheophyta</taxon>
        <taxon>Spermatophyta</taxon>
        <taxon>Magnoliopsida</taxon>
        <taxon>eudicotyledons</taxon>
        <taxon>Gunneridae</taxon>
        <taxon>Pentapetalae</taxon>
        <taxon>asterids</taxon>
        <taxon>lamiids</taxon>
        <taxon>Solanales</taxon>
        <taxon>Solanaceae</taxon>
        <taxon>Nicotianoideae</taxon>
        <taxon>Nicotianeae</taxon>
        <taxon>Nicotiana</taxon>
    </lineage>
</organism>
<dbReference type="KEGG" id="nta:107814976"/>
<dbReference type="STRING" id="4097.A0A1S4C486"/>
<dbReference type="Gene3D" id="3.90.1300.10">
    <property type="entry name" value="Amidase signature (AS) domain"/>
    <property type="match status" value="1"/>
</dbReference>
<feature type="non-terminal residue" evidence="1">
    <location>
        <position position="1"/>
    </location>
</feature>
<dbReference type="InterPro" id="IPR036928">
    <property type="entry name" value="AS_sf"/>
</dbReference>
<sequence length="284" mass="30949">AKILYYIAEDQICRPICRTVSDAVYVLDSIVGFDIRDLEATRAAAKFIPAGGYKQFLNEDGLKGKRLGVVRHPFLALSDVYQADAVLTGHLKTLRQRGAVVLDNLEIPNIDVVLDPNQSGAEVALLAEFKLSLNNYLTELVTSPVRSLAEIIAFNQNNPELERSKSFSQEVFIAAEATKGIGEKERKAMAMMEKLSEDGFEKLMIENELDALVTLGSGVSTVLAIGGYPAIIVPAGYNSTNGMPFGICFGGVKGSEPKLIEIAFAFEQATMIRRHPFSNSIPSF</sequence>
<dbReference type="OMA" id="QKHVALM"/>
<dbReference type="PANTHER" id="PTHR42678:SF25">
    <property type="entry name" value="AMIDASE C869.01"/>
    <property type="match status" value="1"/>
</dbReference>
<dbReference type="PaxDb" id="4097-A0A1S4C486"/>
<dbReference type="PANTHER" id="PTHR42678">
    <property type="entry name" value="AMIDASE"/>
    <property type="match status" value="1"/>
</dbReference>
<dbReference type="SMR" id="A0A1S4C486"/>
<proteinExistence type="predicted"/>
<name>A0A1S4C486_TOBAC</name>
<evidence type="ECO:0000313" key="1">
    <source>
        <dbReference type="RefSeq" id="XP_016495962.1"/>
    </source>
</evidence>